<sequence>MVKAMITDSGGQGLTINVDPGEMATICKYLDAIFVELETRAVPNLEKLNQIHYYTAGKAKKAVKIDAKANRKVMDLYDHYNRASALVMDILGTMMETDQAMAEQIREKMGD</sequence>
<dbReference type="RefSeq" id="WP_376847446.1">
    <property type="nucleotide sequence ID" value="NZ_JBHSFW010000019.1"/>
</dbReference>
<reference evidence="2" key="1">
    <citation type="journal article" date="2019" name="Int. J. Syst. Evol. Microbiol.">
        <title>The Global Catalogue of Microorganisms (GCM) 10K type strain sequencing project: providing services to taxonomists for standard genome sequencing and annotation.</title>
        <authorList>
            <consortium name="The Broad Institute Genomics Platform"/>
            <consortium name="The Broad Institute Genome Sequencing Center for Infectious Disease"/>
            <person name="Wu L."/>
            <person name="Ma J."/>
        </authorList>
    </citation>
    <scope>NUCLEOTIDE SEQUENCE [LARGE SCALE GENOMIC DNA]</scope>
    <source>
        <strain evidence="2">CGMCC 1.16306</strain>
    </source>
</reference>
<dbReference type="Proteomes" id="UP001596022">
    <property type="component" value="Unassembled WGS sequence"/>
</dbReference>
<evidence type="ECO:0000313" key="2">
    <source>
        <dbReference type="Proteomes" id="UP001596022"/>
    </source>
</evidence>
<dbReference type="EMBL" id="JBHSFW010000019">
    <property type="protein sequence ID" value="MFC4620336.1"/>
    <property type="molecule type" value="Genomic_DNA"/>
</dbReference>
<keyword evidence="2" id="KW-1185">Reference proteome</keyword>
<name>A0ABV9GQ78_9BACL</name>
<protein>
    <submittedName>
        <fullName evidence="1">Uncharacterized protein</fullName>
    </submittedName>
</protein>
<accession>A0ABV9GQ78</accession>
<organism evidence="1 2">
    <name type="scientific">Camelliibacillus cellulosilyticus</name>
    <dbReference type="NCBI Taxonomy" id="2174486"/>
    <lineage>
        <taxon>Bacteria</taxon>
        <taxon>Bacillati</taxon>
        <taxon>Bacillota</taxon>
        <taxon>Bacilli</taxon>
        <taxon>Bacillales</taxon>
        <taxon>Sporolactobacillaceae</taxon>
        <taxon>Camelliibacillus</taxon>
    </lineage>
</organism>
<evidence type="ECO:0000313" key="1">
    <source>
        <dbReference type="EMBL" id="MFC4620336.1"/>
    </source>
</evidence>
<gene>
    <name evidence="1" type="ORF">ACFO4N_16660</name>
</gene>
<comment type="caution">
    <text evidence="1">The sequence shown here is derived from an EMBL/GenBank/DDBJ whole genome shotgun (WGS) entry which is preliminary data.</text>
</comment>
<proteinExistence type="predicted"/>